<evidence type="ECO:0008006" key="5">
    <source>
        <dbReference type="Google" id="ProtNLM"/>
    </source>
</evidence>
<dbReference type="Gene3D" id="2.130.10.10">
    <property type="entry name" value="YVTN repeat-like/Quinoprotein amine dehydrogenase"/>
    <property type="match status" value="1"/>
</dbReference>
<gene>
    <name evidence="3" type="ORF">B1H18_13040</name>
</gene>
<organism evidence="3 4">
    <name type="scientific">Streptomyces tsukubensis</name>
    <dbReference type="NCBI Taxonomy" id="83656"/>
    <lineage>
        <taxon>Bacteria</taxon>
        <taxon>Bacillati</taxon>
        <taxon>Actinomycetota</taxon>
        <taxon>Actinomycetes</taxon>
        <taxon>Kitasatosporales</taxon>
        <taxon>Streptomycetaceae</taxon>
        <taxon>Streptomyces</taxon>
    </lineage>
</organism>
<dbReference type="InterPro" id="IPR050282">
    <property type="entry name" value="Cycloisomerase_2"/>
</dbReference>
<feature type="chain" id="PRO_5013342162" description="Lactonase family protein" evidence="2">
    <location>
        <begin position="24"/>
        <end position="391"/>
    </location>
</feature>
<dbReference type="Proteomes" id="UP000190539">
    <property type="component" value="Unassembled WGS sequence"/>
</dbReference>
<sequence length="391" mass="41031">MLTALTASAATAVPLLGAAPADAVPSRHGDLLYIGTWAQGQVHAVRFDADRGAMTPLGPVAEVSSNWLTVHPTRPVLYVAGGEQTGFVRAFRINDDSGALRQVGEIETETVPASSGGLAYIGLTADSKALLVAHFGAGSAATVLVGADGGLDGVASRVLDTGSGPHPRQLGPHAHHMVIDPSRRFALVADFGADRVFVYDYDRTSHRLSAGADGPGAFATAPGSGPRRLAFHPDGRTVYLLNELTADLQVLRWDARRSTLTSRQTLTTNAPDHLGPTSAAELAISHDGRHVYTSNRGENTLVVHATDPASGRLTQVQRLPCSGDTPWSFSLHPGGRWMFVANEASDTVNLFRVAPGSGRLTDTGTSVAVPHPDCIGFRTPHVPGRHVPGRG</sequence>
<dbReference type="InterPro" id="IPR011048">
    <property type="entry name" value="Haem_d1_sf"/>
</dbReference>
<name>A0A1V4A9C3_9ACTN</name>
<feature type="signal peptide" evidence="2">
    <location>
        <begin position="1"/>
        <end position="23"/>
    </location>
</feature>
<dbReference type="STRING" id="83656.B1H18_13040"/>
<accession>A0A1V4A9C3</accession>
<keyword evidence="2" id="KW-0732">Signal</keyword>
<dbReference type="InterPro" id="IPR015943">
    <property type="entry name" value="WD40/YVTN_repeat-like_dom_sf"/>
</dbReference>
<dbReference type="GO" id="GO:0017057">
    <property type="term" value="F:6-phosphogluconolactonase activity"/>
    <property type="evidence" value="ECO:0007669"/>
    <property type="project" value="TreeGrafter"/>
</dbReference>
<dbReference type="AlphaFoldDB" id="A0A1V4A9C3"/>
<dbReference type="EMBL" id="MVFC01000008">
    <property type="protein sequence ID" value="OON80096.1"/>
    <property type="molecule type" value="Genomic_DNA"/>
</dbReference>
<comment type="caution">
    <text evidence="3">The sequence shown here is derived from an EMBL/GenBank/DDBJ whole genome shotgun (WGS) entry which is preliminary data.</text>
</comment>
<keyword evidence="4" id="KW-1185">Reference proteome</keyword>
<protein>
    <recommendedName>
        <fullName evidence="5">Lactonase family protein</fullName>
    </recommendedName>
</protein>
<dbReference type="Pfam" id="PF10282">
    <property type="entry name" value="Lactonase"/>
    <property type="match status" value="1"/>
</dbReference>
<dbReference type="InterPro" id="IPR019405">
    <property type="entry name" value="Lactonase_7-beta_prop"/>
</dbReference>
<evidence type="ECO:0000256" key="2">
    <source>
        <dbReference type="SAM" id="SignalP"/>
    </source>
</evidence>
<proteinExistence type="inferred from homology"/>
<dbReference type="PANTHER" id="PTHR30344:SF1">
    <property type="entry name" value="6-PHOSPHOGLUCONOLACTONASE"/>
    <property type="match status" value="1"/>
</dbReference>
<reference evidence="3 4" key="1">
    <citation type="submission" date="2017-02" db="EMBL/GenBank/DDBJ databases">
        <title>Draft Genome Sequence of Streptomyces tsukubaensis F601, a Producer of the immunosuppressant tacrolimus FK506.</title>
        <authorList>
            <person name="Zong G."/>
            <person name="Zhong C."/>
            <person name="Fu J."/>
            <person name="Qin R."/>
            <person name="Cao G."/>
        </authorList>
    </citation>
    <scope>NUCLEOTIDE SEQUENCE [LARGE SCALE GENOMIC DNA]</scope>
    <source>
        <strain evidence="3 4">F601</strain>
    </source>
</reference>
<dbReference type="SUPFAM" id="SSF51004">
    <property type="entry name" value="C-terminal (heme d1) domain of cytochrome cd1-nitrite reductase"/>
    <property type="match status" value="1"/>
</dbReference>
<comment type="similarity">
    <text evidence="1">Belongs to the cycloisomerase 2 family.</text>
</comment>
<dbReference type="PANTHER" id="PTHR30344">
    <property type="entry name" value="6-PHOSPHOGLUCONOLACTONASE-RELATED"/>
    <property type="match status" value="1"/>
</dbReference>
<evidence type="ECO:0000313" key="3">
    <source>
        <dbReference type="EMBL" id="OON80096.1"/>
    </source>
</evidence>
<evidence type="ECO:0000313" key="4">
    <source>
        <dbReference type="Proteomes" id="UP000190539"/>
    </source>
</evidence>
<evidence type="ECO:0000256" key="1">
    <source>
        <dbReference type="ARBA" id="ARBA00005564"/>
    </source>
</evidence>